<dbReference type="Pfam" id="PF00188">
    <property type="entry name" value="CAP"/>
    <property type="match status" value="1"/>
</dbReference>
<keyword evidence="5" id="KW-1185">Reference proteome</keyword>
<feature type="domain" description="SCP" evidence="3">
    <location>
        <begin position="316"/>
        <end position="448"/>
    </location>
</feature>
<dbReference type="AlphaFoldDB" id="A0A6G1DSL0"/>
<dbReference type="SMART" id="SM00198">
    <property type="entry name" value="SCP"/>
    <property type="match status" value="1"/>
</dbReference>
<protein>
    <recommendedName>
        <fullName evidence="3">SCP domain-containing protein</fullName>
    </recommendedName>
</protein>
<feature type="compositionally biased region" description="Polar residues" evidence="1">
    <location>
        <begin position="290"/>
        <end position="305"/>
    </location>
</feature>
<dbReference type="PROSITE" id="PS01010">
    <property type="entry name" value="CRISP_2"/>
    <property type="match status" value="1"/>
</dbReference>
<dbReference type="InterPro" id="IPR035940">
    <property type="entry name" value="CAP_sf"/>
</dbReference>
<gene>
    <name evidence="4" type="ORF">E2562_037463</name>
</gene>
<dbReference type="PRINTS" id="PR00837">
    <property type="entry name" value="V5TPXLIKE"/>
</dbReference>
<feature type="compositionally biased region" description="Polar residues" evidence="1">
    <location>
        <begin position="195"/>
        <end position="212"/>
    </location>
</feature>
<evidence type="ECO:0000256" key="1">
    <source>
        <dbReference type="SAM" id="MobiDB-lite"/>
    </source>
</evidence>
<dbReference type="InterPro" id="IPR018244">
    <property type="entry name" value="Allrgn_V5/Tpx1_CS"/>
</dbReference>
<dbReference type="EMBL" id="SPHZ02000006">
    <property type="protein sequence ID" value="KAF0915608.1"/>
    <property type="molecule type" value="Genomic_DNA"/>
</dbReference>
<accession>A0A6G1DSL0</accession>
<dbReference type="InterPro" id="IPR014044">
    <property type="entry name" value="CAP_dom"/>
</dbReference>
<feature type="compositionally biased region" description="Low complexity" evidence="1">
    <location>
        <begin position="265"/>
        <end position="289"/>
    </location>
</feature>
<dbReference type="SUPFAM" id="SSF55797">
    <property type="entry name" value="PR-1-like"/>
    <property type="match status" value="1"/>
</dbReference>
<feature type="region of interest" description="Disordered" evidence="1">
    <location>
        <begin position="113"/>
        <end position="145"/>
    </location>
</feature>
<dbReference type="CDD" id="cd05381">
    <property type="entry name" value="CAP_PR-1"/>
    <property type="match status" value="1"/>
</dbReference>
<evidence type="ECO:0000313" key="4">
    <source>
        <dbReference type="EMBL" id="KAF0915608.1"/>
    </source>
</evidence>
<sequence length="452" mass="47379">MRRYATVIAVVLCLLLLSAGHRAAATPGQSYGDGPLKGATVASKDVGEKAVVTSASNPLVGAQTAAVYPVSEEDAAAALVTGWTGAMPQSSPQVRAVESLPDSPQWYQAVPWIPDEPAPSKSQPAAQVKPHTPSNKGGVSPEAQVKPHMPAKAIEVDYYSSQPQNPQMPPTVAAVETDYSATQPSKTAPKAAAVSGTQTPVTPAVSSSQPAKQYSPAPATPAAVSSSPSVQYSPATPAAVPSSPSKQSSPATPAAVSLPSFPATPVAVSSPSKQSSSPATPAVAVSPPSKQYSPATNPSSSNAQASVELKDGLNEKAINDIVKEHNVFRYREKVPPIQWNATLAKYAQEYAEERRGDCKLEHSTGPYGENMMFGTGKEWTWKKTVDEWSDEKSSYDYNSNSCQAGKQCAHYTAVVWRNTTGVGCGRVVCASGDTIMVCSYWPPGNYDGVKPF</sequence>
<proteinExistence type="predicted"/>
<keyword evidence="2" id="KW-0732">Signal</keyword>
<reference evidence="4 5" key="1">
    <citation type="submission" date="2019-11" db="EMBL/GenBank/DDBJ databases">
        <title>Whole genome sequence of Oryza granulata.</title>
        <authorList>
            <person name="Li W."/>
        </authorList>
    </citation>
    <scope>NUCLEOTIDE SEQUENCE [LARGE SCALE GENOMIC DNA]</scope>
    <source>
        <strain evidence="5">cv. Menghai</strain>
        <tissue evidence="4">Leaf</tissue>
    </source>
</reference>
<feature type="signal peptide" evidence="2">
    <location>
        <begin position="1"/>
        <end position="25"/>
    </location>
</feature>
<evidence type="ECO:0000259" key="3">
    <source>
        <dbReference type="SMART" id="SM00198"/>
    </source>
</evidence>
<feature type="compositionally biased region" description="Low complexity" evidence="1">
    <location>
        <begin position="214"/>
        <end position="245"/>
    </location>
</feature>
<evidence type="ECO:0000313" key="5">
    <source>
        <dbReference type="Proteomes" id="UP000479710"/>
    </source>
</evidence>
<dbReference type="Gene3D" id="3.40.33.10">
    <property type="entry name" value="CAP"/>
    <property type="match status" value="1"/>
</dbReference>
<name>A0A6G1DSL0_9ORYZ</name>
<dbReference type="Proteomes" id="UP000479710">
    <property type="component" value="Unassembled WGS sequence"/>
</dbReference>
<dbReference type="FunFam" id="3.40.33.10:FF:000019">
    <property type="entry name" value="Pathogenesis-related protein 1"/>
    <property type="match status" value="1"/>
</dbReference>
<evidence type="ECO:0000256" key="2">
    <source>
        <dbReference type="SAM" id="SignalP"/>
    </source>
</evidence>
<feature type="region of interest" description="Disordered" evidence="1">
    <location>
        <begin position="177"/>
        <end position="305"/>
    </location>
</feature>
<dbReference type="InterPro" id="IPR001283">
    <property type="entry name" value="CRISP-related"/>
</dbReference>
<comment type="caution">
    <text evidence="4">The sequence shown here is derived from an EMBL/GenBank/DDBJ whole genome shotgun (WGS) entry which is preliminary data.</text>
</comment>
<organism evidence="4 5">
    <name type="scientific">Oryza meyeriana var. granulata</name>
    <dbReference type="NCBI Taxonomy" id="110450"/>
    <lineage>
        <taxon>Eukaryota</taxon>
        <taxon>Viridiplantae</taxon>
        <taxon>Streptophyta</taxon>
        <taxon>Embryophyta</taxon>
        <taxon>Tracheophyta</taxon>
        <taxon>Spermatophyta</taxon>
        <taxon>Magnoliopsida</taxon>
        <taxon>Liliopsida</taxon>
        <taxon>Poales</taxon>
        <taxon>Poaceae</taxon>
        <taxon>BOP clade</taxon>
        <taxon>Oryzoideae</taxon>
        <taxon>Oryzeae</taxon>
        <taxon>Oryzinae</taxon>
        <taxon>Oryza</taxon>
        <taxon>Oryza meyeriana</taxon>
    </lineage>
</organism>
<feature type="chain" id="PRO_5026270793" description="SCP domain-containing protein" evidence="2">
    <location>
        <begin position="26"/>
        <end position="452"/>
    </location>
</feature>
<dbReference type="PANTHER" id="PTHR10334">
    <property type="entry name" value="CYSTEINE-RICH SECRETORY PROTEIN-RELATED"/>
    <property type="match status" value="1"/>
</dbReference>
<dbReference type="GO" id="GO:0005576">
    <property type="term" value="C:extracellular region"/>
    <property type="evidence" value="ECO:0007669"/>
    <property type="project" value="InterPro"/>
</dbReference>
<dbReference type="OrthoDB" id="337038at2759"/>